<dbReference type="EMBL" id="JBBXJM010000003">
    <property type="protein sequence ID" value="KAL1410482.1"/>
    <property type="molecule type" value="Genomic_DNA"/>
</dbReference>
<evidence type="ECO:0000313" key="2">
    <source>
        <dbReference type="Proteomes" id="UP001565368"/>
    </source>
</evidence>
<comment type="caution">
    <text evidence="1">The sequence shown here is derived from an EMBL/GenBank/DDBJ whole genome shotgun (WGS) entry which is preliminary data.</text>
</comment>
<protein>
    <submittedName>
        <fullName evidence="1">Uncharacterized protein</fullName>
    </submittedName>
</protein>
<dbReference type="Proteomes" id="UP001565368">
    <property type="component" value="Unassembled WGS sequence"/>
</dbReference>
<gene>
    <name evidence="1" type="ORF">Q8F55_004495</name>
</gene>
<keyword evidence="2" id="KW-1185">Reference proteome</keyword>
<sequence length="242" mass="26674">MQRAALGSLAVATAGSAYLAYEARRLARLYPVGPAKPYHTTHKVISTVELPARIAGKFDPKYDHYVYTTVALPDSATRVAANPLDAFVRAFYETWTLKVEGYTADVSKPYAEAAAEVRLHAPERLDAVSAFGDGGVHVHPEAHPKAIAAGLFPIVQRSPTAVVYFLIPQLRENKLQPIDGGTQELAAVRVPGGLELSYGSTVAKDPKAPMPAWMYEVHLFYQRYLLDRSARRLQKWIKEDAK</sequence>
<name>A0ABR3Q7P3_9TREE</name>
<proteinExistence type="predicted"/>
<reference evidence="1 2" key="1">
    <citation type="submission" date="2023-08" db="EMBL/GenBank/DDBJ databases">
        <title>Annotated Genome Sequence of Vanrija albida AlHP1.</title>
        <authorList>
            <person name="Herzog R."/>
        </authorList>
    </citation>
    <scope>NUCLEOTIDE SEQUENCE [LARGE SCALE GENOMIC DNA]</scope>
    <source>
        <strain evidence="1 2">AlHP1</strain>
    </source>
</reference>
<dbReference type="RefSeq" id="XP_069210426.1">
    <property type="nucleotide sequence ID" value="XM_069353008.1"/>
</dbReference>
<organism evidence="1 2">
    <name type="scientific">Vanrija albida</name>
    <dbReference type="NCBI Taxonomy" id="181172"/>
    <lineage>
        <taxon>Eukaryota</taxon>
        <taxon>Fungi</taxon>
        <taxon>Dikarya</taxon>
        <taxon>Basidiomycota</taxon>
        <taxon>Agaricomycotina</taxon>
        <taxon>Tremellomycetes</taxon>
        <taxon>Trichosporonales</taxon>
        <taxon>Trichosporonaceae</taxon>
        <taxon>Vanrija</taxon>
    </lineage>
</organism>
<evidence type="ECO:0000313" key="1">
    <source>
        <dbReference type="EMBL" id="KAL1410482.1"/>
    </source>
</evidence>
<accession>A0ABR3Q7P3</accession>
<dbReference type="GeneID" id="95985538"/>